<gene>
    <name evidence="9" type="ORF">UY74_C0067G0001</name>
</gene>
<dbReference type="PANTHER" id="PTHR11735:SF6">
    <property type="entry name" value="TRNA N6-ADENOSINE THREONYLCARBAMOYLTRANSFERASE, MITOCHONDRIAL"/>
    <property type="match status" value="1"/>
</dbReference>
<protein>
    <recommendedName>
        <fullName evidence="1">N(6)-L-threonylcarbamoyladenine synthase</fullName>
        <ecNumber evidence="1">2.3.1.234</ecNumber>
    </recommendedName>
</protein>
<comment type="caution">
    <text evidence="9">The sequence shown here is derived from an EMBL/GenBank/DDBJ whole genome shotgun (WGS) entry which is preliminary data.</text>
</comment>
<feature type="domain" description="Gcp-like" evidence="8">
    <location>
        <begin position="49"/>
        <end position="103"/>
    </location>
</feature>
<dbReference type="Proteomes" id="UP000034445">
    <property type="component" value="Unassembled WGS sequence"/>
</dbReference>
<dbReference type="PATRIC" id="fig|1618676.3.peg.1029"/>
<dbReference type="NCBIfam" id="TIGR00329">
    <property type="entry name" value="gcp_kae1"/>
    <property type="match status" value="1"/>
</dbReference>
<comment type="catalytic activity">
    <reaction evidence="6">
        <text>L-threonylcarbamoyladenylate + adenosine(37) in tRNA = N(6)-L-threonylcarbamoyladenosine(37) in tRNA + AMP + H(+)</text>
        <dbReference type="Rhea" id="RHEA:37059"/>
        <dbReference type="Rhea" id="RHEA-COMP:10162"/>
        <dbReference type="Rhea" id="RHEA-COMP:10163"/>
        <dbReference type="ChEBI" id="CHEBI:15378"/>
        <dbReference type="ChEBI" id="CHEBI:73682"/>
        <dbReference type="ChEBI" id="CHEBI:74411"/>
        <dbReference type="ChEBI" id="CHEBI:74418"/>
        <dbReference type="ChEBI" id="CHEBI:456215"/>
        <dbReference type="EC" id="2.3.1.234"/>
    </reaction>
</comment>
<evidence type="ECO:0000313" key="10">
    <source>
        <dbReference type="Proteomes" id="UP000034445"/>
    </source>
</evidence>
<keyword evidence="3" id="KW-0819">tRNA processing</keyword>
<keyword evidence="4" id="KW-0479">Metal-binding</keyword>
<dbReference type="PROSITE" id="PS01016">
    <property type="entry name" value="GLYCOPROTEASE"/>
    <property type="match status" value="1"/>
</dbReference>
<dbReference type="GO" id="GO:0046872">
    <property type="term" value="F:metal ion binding"/>
    <property type="evidence" value="ECO:0007669"/>
    <property type="project" value="UniProtKB-KW"/>
</dbReference>
<organism evidence="9 10">
    <name type="scientific">Candidatus Kaiserbacteria bacterium GW2011_GWC2_52_8b</name>
    <dbReference type="NCBI Taxonomy" id="1618676"/>
    <lineage>
        <taxon>Bacteria</taxon>
        <taxon>Candidatus Kaiseribacteriota</taxon>
    </lineage>
</organism>
<evidence type="ECO:0000256" key="4">
    <source>
        <dbReference type="ARBA" id="ARBA00022723"/>
    </source>
</evidence>
<sequence length="365" mass="39775">MLRQTLQEAGLHTLNVGLTKSHITELKAILAREPELHKQLSEFLTMREKPDIDVIAVTHGPGLEPALWVGINFAKALSLAWDIPIVAVNHMEGHIVLPMMEMTKSEHSHILQNMRMFGRLKQIDFPVLALLISGGHTELVLSKQFGTYQIIGQTRDDAVGEAFDKVARLLGLGYPGGPLISHLAEEERSRGDALGPSKASPQEFKLPRPMLHASSAPASPRLRRAWQSSGGPRENNFDFSFSGLKTAVRKIVEANSPLSDEMKSGIAREFEDAATEVLVKKTLRAIEEYGANTVIVGGGVSANTHIRRCLAEALEREGCPSLLVPPPELATDNAIMIALVGYFHALKSDFADPALLTAIGNLRLA</sequence>
<dbReference type="Gene3D" id="3.30.420.40">
    <property type="match status" value="2"/>
</dbReference>
<reference evidence="9 10" key="1">
    <citation type="journal article" date="2015" name="Nature">
        <title>rRNA introns, odd ribosomes, and small enigmatic genomes across a large radiation of phyla.</title>
        <authorList>
            <person name="Brown C.T."/>
            <person name="Hug L.A."/>
            <person name="Thomas B.C."/>
            <person name="Sharon I."/>
            <person name="Castelle C.J."/>
            <person name="Singh A."/>
            <person name="Wilkins M.J."/>
            <person name="Williams K.H."/>
            <person name="Banfield J.F."/>
        </authorList>
    </citation>
    <scope>NUCLEOTIDE SEQUENCE [LARGE SCALE GENOMIC DNA]</scope>
</reference>
<evidence type="ECO:0000259" key="8">
    <source>
        <dbReference type="Pfam" id="PF00814"/>
    </source>
</evidence>
<dbReference type="InterPro" id="IPR043129">
    <property type="entry name" value="ATPase_NBD"/>
</dbReference>
<evidence type="ECO:0000256" key="1">
    <source>
        <dbReference type="ARBA" id="ARBA00012156"/>
    </source>
</evidence>
<dbReference type="PRINTS" id="PR00789">
    <property type="entry name" value="OSIALOPTASE"/>
</dbReference>
<accession>A0A0G1XFH3</accession>
<dbReference type="GO" id="GO:0006400">
    <property type="term" value="P:tRNA modification"/>
    <property type="evidence" value="ECO:0007669"/>
    <property type="project" value="UniProtKB-ARBA"/>
</dbReference>
<dbReference type="SUPFAM" id="SSF53067">
    <property type="entry name" value="Actin-like ATPase domain"/>
    <property type="match status" value="1"/>
</dbReference>
<dbReference type="InterPro" id="IPR017861">
    <property type="entry name" value="KAE1/TsaD"/>
</dbReference>
<dbReference type="PANTHER" id="PTHR11735">
    <property type="entry name" value="TRNA N6-ADENOSINE THREONYLCARBAMOYLTRANSFERASE"/>
    <property type="match status" value="1"/>
</dbReference>
<dbReference type="InterPro" id="IPR000905">
    <property type="entry name" value="Gcp-like_dom"/>
</dbReference>
<evidence type="ECO:0000256" key="5">
    <source>
        <dbReference type="ARBA" id="ARBA00023315"/>
    </source>
</evidence>
<name>A0A0G1XFH3_9BACT</name>
<evidence type="ECO:0000313" key="9">
    <source>
        <dbReference type="EMBL" id="KKW29640.1"/>
    </source>
</evidence>
<evidence type="ECO:0000256" key="2">
    <source>
        <dbReference type="ARBA" id="ARBA00022679"/>
    </source>
</evidence>
<evidence type="ECO:0000256" key="3">
    <source>
        <dbReference type="ARBA" id="ARBA00022694"/>
    </source>
</evidence>
<evidence type="ECO:0000256" key="6">
    <source>
        <dbReference type="ARBA" id="ARBA00048117"/>
    </source>
</evidence>
<dbReference type="InterPro" id="IPR017860">
    <property type="entry name" value="Peptidase_M22_CS"/>
</dbReference>
<keyword evidence="2" id="KW-0808">Transferase</keyword>
<evidence type="ECO:0000256" key="7">
    <source>
        <dbReference type="SAM" id="MobiDB-lite"/>
    </source>
</evidence>
<proteinExistence type="predicted"/>
<dbReference type="EC" id="2.3.1.234" evidence="1"/>
<dbReference type="Pfam" id="PF00814">
    <property type="entry name" value="TsaD"/>
    <property type="match status" value="2"/>
</dbReference>
<dbReference type="GO" id="GO:0061711">
    <property type="term" value="F:tRNA N(6)-L-threonylcarbamoyladenine synthase activity"/>
    <property type="evidence" value="ECO:0007669"/>
    <property type="project" value="UniProtKB-EC"/>
</dbReference>
<dbReference type="AlphaFoldDB" id="A0A0G1XFH3"/>
<dbReference type="EMBL" id="LCRF01000067">
    <property type="protein sequence ID" value="KKW29640.1"/>
    <property type="molecule type" value="Genomic_DNA"/>
</dbReference>
<keyword evidence="5" id="KW-0012">Acyltransferase</keyword>
<feature type="domain" description="Gcp-like" evidence="8">
    <location>
        <begin position="117"/>
        <end position="338"/>
    </location>
</feature>
<dbReference type="GO" id="GO:0070525">
    <property type="term" value="P:tRNA threonylcarbamoyladenosine metabolic process"/>
    <property type="evidence" value="ECO:0007669"/>
    <property type="project" value="UniProtKB-ARBA"/>
</dbReference>
<feature type="region of interest" description="Disordered" evidence="7">
    <location>
        <begin position="212"/>
        <end position="231"/>
    </location>
</feature>